<evidence type="ECO:0000313" key="2">
    <source>
        <dbReference type="EMBL" id="OGK25498.1"/>
    </source>
</evidence>
<dbReference type="AlphaFoldDB" id="A0A1F7H339"/>
<keyword evidence="1" id="KW-0812">Transmembrane</keyword>
<keyword evidence="1" id="KW-0472">Membrane</keyword>
<gene>
    <name evidence="2" type="ORF">A3C25_00120</name>
</gene>
<feature type="transmembrane region" description="Helical" evidence="1">
    <location>
        <begin position="168"/>
        <end position="185"/>
    </location>
</feature>
<feature type="transmembrane region" description="Helical" evidence="1">
    <location>
        <begin position="245"/>
        <end position="270"/>
    </location>
</feature>
<evidence type="ECO:0000313" key="3">
    <source>
        <dbReference type="Proteomes" id="UP000177913"/>
    </source>
</evidence>
<feature type="transmembrane region" description="Helical" evidence="1">
    <location>
        <begin position="99"/>
        <end position="120"/>
    </location>
</feature>
<comment type="caution">
    <text evidence="2">The sequence shown here is derived from an EMBL/GenBank/DDBJ whole genome shotgun (WGS) entry which is preliminary data.</text>
</comment>
<sequence>MLKKTTILFYLTLGIIVATISIFHVIIAYAKSPNGTIYLGTGHYYLDYYYYLTYIAQGLRGYFLPRQYLATDDPSIYYHLTPYILLGQLGRVFKLSPIAVYWISVFILLVMMTVIIFFIIRKLLDKKPFFVQLGAFLITSLMVPFYPYDFWASYSTFIKRFEMVPHHLIAHILLLLILLASADYLKKIEKRKLKEAIRVSLSIGFVLGLVLSFYPFQAVLFFASVELSSFFYLLKFIWQRKWKIVFNLLFFLTVLAGMVFISAILVRQVYFQTIFFQSTKGVEVGWREIIPLKTFLLSFGPGLVFSLIGLFWVKRLLNSLWVSFFSLAIVSFGLFYSNLDVLLGTHNGRFLTPVTHLILGSLAALGMYGIATFLKRLRMAAFLILLIIFIATSLPQNIRAFKERLNDKNLASPISYLPKGIIEGFKFLGKQRRSGNVLMTPSQFLGTVIPVFVDRKTYVARHSATPNYIEKNIRTSNFYLGAMSNEQALDFLKKNGLKFVVLTSIEGYDVKPLYIYPFLKEIYKNRDIVIFELIESA</sequence>
<dbReference type="Proteomes" id="UP000177913">
    <property type="component" value="Unassembled WGS sequence"/>
</dbReference>
<feature type="transmembrane region" description="Helical" evidence="1">
    <location>
        <begin position="7"/>
        <end position="28"/>
    </location>
</feature>
<feature type="transmembrane region" description="Helical" evidence="1">
    <location>
        <begin position="320"/>
        <end position="338"/>
    </location>
</feature>
<feature type="transmembrane region" description="Helical" evidence="1">
    <location>
        <begin position="290"/>
        <end position="313"/>
    </location>
</feature>
<proteinExistence type="predicted"/>
<protein>
    <recommendedName>
        <fullName evidence="4">Glycosyltransferase RgtA/B/C/D-like domain-containing protein</fullName>
    </recommendedName>
</protein>
<reference evidence="2 3" key="1">
    <citation type="journal article" date="2016" name="Nat. Commun.">
        <title>Thousands of microbial genomes shed light on interconnected biogeochemical processes in an aquifer system.</title>
        <authorList>
            <person name="Anantharaman K."/>
            <person name="Brown C.T."/>
            <person name="Hug L.A."/>
            <person name="Sharon I."/>
            <person name="Castelle C.J."/>
            <person name="Probst A.J."/>
            <person name="Thomas B.C."/>
            <person name="Singh A."/>
            <person name="Wilkins M.J."/>
            <person name="Karaoz U."/>
            <person name="Brodie E.L."/>
            <person name="Williams K.H."/>
            <person name="Hubbard S.S."/>
            <person name="Banfield J.F."/>
        </authorList>
    </citation>
    <scope>NUCLEOTIDE SEQUENCE [LARGE SCALE GENOMIC DNA]</scope>
</reference>
<feature type="transmembrane region" description="Helical" evidence="1">
    <location>
        <begin position="197"/>
        <end position="214"/>
    </location>
</feature>
<dbReference type="EMBL" id="MFZO01000007">
    <property type="protein sequence ID" value="OGK25498.1"/>
    <property type="molecule type" value="Genomic_DNA"/>
</dbReference>
<evidence type="ECO:0008006" key="4">
    <source>
        <dbReference type="Google" id="ProtNLM"/>
    </source>
</evidence>
<feature type="transmembrane region" description="Helical" evidence="1">
    <location>
        <begin position="129"/>
        <end position="148"/>
    </location>
</feature>
<accession>A0A1F7H339</accession>
<keyword evidence="1" id="KW-1133">Transmembrane helix</keyword>
<evidence type="ECO:0000256" key="1">
    <source>
        <dbReference type="SAM" id="Phobius"/>
    </source>
</evidence>
<feature type="transmembrane region" description="Helical" evidence="1">
    <location>
        <begin position="76"/>
        <end position="93"/>
    </location>
</feature>
<feature type="transmembrane region" description="Helical" evidence="1">
    <location>
        <begin position="350"/>
        <end position="370"/>
    </location>
</feature>
<feature type="transmembrane region" description="Helical" evidence="1">
    <location>
        <begin position="377"/>
        <end position="394"/>
    </location>
</feature>
<organism evidence="2 3">
    <name type="scientific">Candidatus Roizmanbacteria bacterium RIFCSPHIGHO2_02_FULL_38_11</name>
    <dbReference type="NCBI Taxonomy" id="1802039"/>
    <lineage>
        <taxon>Bacteria</taxon>
        <taxon>Candidatus Roizmaniibacteriota</taxon>
    </lineage>
</organism>
<feature type="transmembrane region" description="Helical" evidence="1">
    <location>
        <begin position="48"/>
        <end position="64"/>
    </location>
</feature>
<feature type="transmembrane region" description="Helical" evidence="1">
    <location>
        <begin position="220"/>
        <end position="238"/>
    </location>
</feature>
<name>A0A1F7H339_9BACT</name>